<evidence type="ECO:0000256" key="1">
    <source>
        <dbReference type="SAM" id="Coils"/>
    </source>
</evidence>
<proteinExistence type="predicted"/>
<feature type="coiled-coil region" evidence="1">
    <location>
        <begin position="28"/>
        <end position="55"/>
    </location>
</feature>
<protein>
    <submittedName>
        <fullName evidence="2">Uncharacterized protein</fullName>
    </submittedName>
</protein>
<keyword evidence="1" id="KW-0175">Coiled coil</keyword>
<organism evidence="2">
    <name type="scientific">uncultured Caudovirales phage</name>
    <dbReference type="NCBI Taxonomy" id="2100421"/>
    <lineage>
        <taxon>Viruses</taxon>
        <taxon>Duplodnaviria</taxon>
        <taxon>Heunggongvirae</taxon>
        <taxon>Uroviricota</taxon>
        <taxon>Caudoviricetes</taxon>
        <taxon>Peduoviridae</taxon>
        <taxon>Maltschvirus</taxon>
        <taxon>Maltschvirus maltsch</taxon>
    </lineage>
</organism>
<dbReference type="EMBL" id="LR796572">
    <property type="protein sequence ID" value="CAB4151706.1"/>
    <property type="molecule type" value="Genomic_DNA"/>
</dbReference>
<sequence length="102" mass="11781">MEKNWEVKDGQIEFTELKKSSHDVVNIYDQYNEDITNIDKEIQEYETRIAWAQERRAFRVAVLADIETEVDKVREAQAVDPNAGMLADGPIDELIDAEINPE</sequence>
<name>A0A6J5N332_9CAUD</name>
<evidence type="ECO:0000313" key="2">
    <source>
        <dbReference type="EMBL" id="CAB4151706.1"/>
    </source>
</evidence>
<gene>
    <name evidence="2" type="ORF">UFOVP594_29</name>
</gene>
<accession>A0A6J5N332</accession>
<reference evidence="2" key="1">
    <citation type="submission" date="2020-04" db="EMBL/GenBank/DDBJ databases">
        <authorList>
            <person name="Chiriac C."/>
            <person name="Salcher M."/>
            <person name="Ghai R."/>
            <person name="Kavagutti S V."/>
        </authorList>
    </citation>
    <scope>NUCLEOTIDE SEQUENCE</scope>
</reference>